<proteinExistence type="predicted"/>
<keyword evidence="1" id="KW-0175">Coiled coil</keyword>
<dbReference type="Proteomes" id="UP000663166">
    <property type="component" value="Chromosome"/>
</dbReference>
<sequence>MFPSFKNIFQIKMTALSVIFFIFPAACSVTDFSNKENIECNESLYPNTPFYISDSGLSGISSPFLLSGNPNDGLMFCEKANDTFHKLSLARDNKKDLFANYFKDVPNSHDIYNIVKVPENGPEWISIGISLFALVSSFVIPYVQHRKERKEAINEGYWVREVIMPKINGLAFDVVQSFKNSMALSEEEFLSVFSNTLLPKLGELRDSLYLFNSFPELNADIENLESICDSLEEEVSNHIDSPNEIRISDISMFHSKLIQKLILLHKKIG</sequence>
<organism evidence="4 5">
    <name type="scientific">Escherichia coli</name>
    <dbReference type="NCBI Taxonomy" id="562"/>
    <lineage>
        <taxon>Bacteria</taxon>
        <taxon>Pseudomonadati</taxon>
        <taxon>Pseudomonadota</taxon>
        <taxon>Gammaproteobacteria</taxon>
        <taxon>Enterobacterales</taxon>
        <taxon>Enterobacteriaceae</taxon>
        <taxon>Escherichia</taxon>
    </lineage>
</organism>
<feature type="chain" id="PRO_5042701640" description="Lipoprotein" evidence="2">
    <location>
        <begin position="29"/>
        <end position="269"/>
    </location>
</feature>
<reference evidence="3" key="2">
    <citation type="submission" date="2021-02" db="EMBL/GenBank/DDBJ databases">
        <title>Co-localization of colistin and carbapenem -resistance genes on a novel transferable IncHI2 plasmid in Escherichia coli from chicken-origin.</title>
        <authorList>
            <person name="Hoffmann M."/>
            <person name="Balkey M."/>
            <person name="Ronco T."/>
            <person name="Hendriksen R.S."/>
        </authorList>
    </citation>
    <scope>NUCLEOTIDE SEQUENCE</scope>
    <source>
        <strain evidence="3">CFSAN083829</strain>
    </source>
</reference>
<reference evidence="4 5" key="1">
    <citation type="submission" date="2018-06" db="EMBL/GenBank/DDBJ databases">
        <authorList>
            <consortium name="Pathogen Informatics"/>
            <person name="Doyle S."/>
        </authorList>
    </citation>
    <scope>NUCLEOTIDE SEQUENCE [LARGE SCALE GENOMIC DNA]</scope>
    <source>
        <strain evidence="4 5">NCTC8333</strain>
    </source>
</reference>
<dbReference type="RefSeq" id="WP_000484450.1">
    <property type="nucleotide sequence ID" value="NZ_CACRYD010000010.1"/>
</dbReference>
<dbReference type="AlphaFoldDB" id="A0A2X3LIC5"/>
<dbReference type="Proteomes" id="UP000254718">
    <property type="component" value="Unassembled WGS sequence"/>
</dbReference>
<dbReference type="EMBL" id="CP070393">
    <property type="protein sequence ID" value="QRZ95934.1"/>
    <property type="molecule type" value="Genomic_DNA"/>
</dbReference>
<protein>
    <recommendedName>
        <fullName evidence="6">Lipoprotein</fullName>
    </recommendedName>
</protein>
<evidence type="ECO:0000313" key="3">
    <source>
        <dbReference type="EMBL" id="QRZ95934.1"/>
    </source>
</evidence>
<evidence type="ECO:0000313" key="5">
    <source>
        <dbReference type="Proteomes" id="UP000254718"/>
    </source>
</evidence>
<feature type="coiled-coil region" evidence="1">
    <location>
        <begin position="214"/>
        <end position="241"/>
    </location>
</feature>
<evidence type="ECO:0008006" key="6">
    <source>
        <dbReference type="Google" id="ProtNLM"/>
    </source>
</evidence>
<name>A0A2X3LIC5_ECOLX</name>
<accession>A0A2X3LIC5</accession>
<feature type="signal peptide" evidence="2">
    <location>
        <begin position="1"/>
        <end position="28"/>
    </location>
</feature>
<keyword evidence="2" id="KW-0732">Signal</keyword>
<gene>
    <name evidence="3" type="ORF">JNP96_18965</name>
    <name evidence="4" type="ORF">NCTC8333_01814</name>
</gene>
<evidence type="ECO:0000256" key="1">
    <source>
        <dbReference type="SAM" id="Coils"/>
    </source>
</evidence>
<evidence type="ECO:0000313" key="4">
    <source>
        <dbReference type="EMBL" id="STM22910.1"/>
    </source>
</evidence>
<dbReference type="EMBL" id="UGFE01000002">
    <property type="protein sequence ID" value="STM22910.1"/>
    <property type="molecule type" value="Genomic_DNA"/>
</dbReference>
<evidence type="ECO:0000256" key="2">
    <source>
        <dbReference type="SAM" id="SignalP"/>
    </source>
</evidence>